<protein>
    <recommendedName>
        <fullName evidence="3">Tetratricopeptide repeat protein</fullName>
    </recommendedName>
</protein>
<dbReference type="SUPFAM" id="SSF48452">
    <property type="entry name" value="TPR-like"/>
    <property type="match status" value="1"/>
</dbReference>
<dbReference type="InterPro" id="IPR011990">
    <property type="entry name" value="TPR-like_helical_dom_sf"/>
</dbReference>
<reference evidence="2" key="1">
    <citation type="submission" date="2024-07" db="EMBL/GenBank/DDBJ databases">
        <authorList>
            <person name="Yu S.T."/>
        </authorList>
    </citation>
    <scope>NUCLEOTIDE SEQUENCE</scope>
    <source>
        <strain evidence="2">Y1</strain>
    </source>
</reference>
<proteinExistence type="predicted"/>
<gene>
    <name evidence="2" type="ORF">AB2U05_13745</name>
</gene>
<feature type="compositionally biased region" description="Basic and acidic residues" evidence="1">
    <location>
        <begin position="632"/>
        <end position="647"/>
    </location>
</feature>
<feature type="region of interest" description="Disordered" evidence="1">
    <location>
        <begin position="601"/>
        <end position="660"/>
    </location>
</feature>
<dbReference type="RefSeq" id="WP_369183353.1">
    <property type="nucleotide sequence ID" value="NZ_CP163445.1"/>
</dbReference>
<dbReference type="AlphaFoldDB" id="A0AB39TJU6"/>
<sequence length="660" mass="71366">MGHAEDEDDQRLAAEGEVAVARLAIDSGELDHAADHLADAIVADPQLPELHEALAELCAAAGGPAAARELFPLEGQVFLGSVVCRAHVEAAAGDWDSAVGLLASAIQYEPSRPWAHTAWLAREDLPALVDPDAVAQAVARAAGPLPDPLPAELADSVRPFEAFVQAVVAQHADHPLLLAMASGLTRRLGATARAVELAERAHRLAPGYLSSVMLGNALRSDGRPEPALAVWEAELDRTPPEQDDSSSYLAVDVAELYGALGRAAEGLPWLDRVLAAEPDHPKAGPARYALCHALDGDPAHLLGLADHHRAHPDHEYAQELLERLSHREPWLGMVAGTTEATVNVLRQVLADEDTGRDSEIDCTVSALEPPSSLLALHLALPRSTVAYQQVPEPDPRLPLTEPTTRIWAWDGTEPRPAVAAPAPESAELVRATAEIVWPTVPAAYDHAVRLVGLAPADLLGVLVHPPMPREDDLGRALLARQPEVWVRAVQAFACLGLAHHRTDQPWPDSERRRLLRDLLLGPEDWAVEAAGFALLAIGWTDPDTRPDIAELLRQRLLHIAEAQRSRVVTIQRSFAGLVLAAPWLEPDDLALARELLRRTERKTDRKTARETERTTEREGGAAAPPQAPAEPEPVREPEPAREPEQPKPRPGLLRRLFGKG</sequence>
<evidence type="ECO:0000256" key="1">
    <source>
        <dbReference type="SAM" id="MobiDB-lite"/>
    </source>
</evidence>
<name>A0AB39TJU6_9ACTN</name>
<organism evidence="2">
    <name type="scientific">Streptomyces sp. Y1</name>
    <dbReference type="NCBI Taxonomy" id="3238634"/>
    <lineage>
        <taxon>Bacteria</taxon>
        <taxon>Bacillati</taxon>
        <taxon>Actinomycetota</taxon>
        <taxon>Actinomycetes</taxon>
        <taxon>Kitasatosporales</taxon>
        <taxon>Streptomycetaceae</taxon>
        <taxon>Streptomyces</taxon>
    </lineage>
</organism>
<evidence type="ECO:0008006" key="3">
    <source>
        <dbReference type="Google" id="ProtNLM"/>
    </source>
</evidence>
<feature type="compositionally biased region" description="Basic and acidic residues" evidence="1">
    <location>
        <begin position="601"/>
        <end position="619"/>
    </location>
</feature>
<accession>A0AB39TJU6</accession>
<evidence type="ECO:0000313" key="2">
    <source>
        <dbReference type="EMBL" id="XDQ79449.1"/>
    </source>
</evidence>
<dbReference type="Gene3D" id="1.25.40.10">
    <property type="entry name" value="Tetratricopeptide repeat domain"/>
    <property type="match status" value="2"/>
</dbReference>
<dbReference type="EMBL" id="CP163445">
    <property type="protein sequence ID" value="XDQ79449.1"/>
    <property type="molecule type" value="Genomic_DNA"/>
</dbReference>